<comment type="subcellular location">
    <subcellularLocation>
        <location evidence="1 9">Cell inner membrane</location>
        <topology evidence="1 9">Multi-pass membrane protein</topology>
    </subcellularLocation>
</comment>
<dbReference type="GO" id="GO:0022857">
    <property type="term" value="F:transmembrane transporter activity"/>
    <property type="evidence" value="ECO:0007669"/>
    <property type="project" value="UniProtKB-UniRule"/>
</dbReference>
<dbReference type="STRING" id="1163617.SCD_n01355"/>
<gene>
    <name evidence="11" type="ORF">SCD_n01355</name>
</gene>
<dbReference type="eggNOG" id="COG3090">
    <property type="taxonomic scope" value="Bacteria"/>
</dbReference>
<feature type="transmembrane region" description="Helical" evidence="9">
    <location>
        <begin position="42"/>
        <end position="65"/>
    </location>
</feature>
<evidence type="ECO:0000256" key="3">
    <source>
        <dbReference type="ARBA" id="ARBA00022475"/>
    </source>
</evidence>
<keyword evidence="6 9" id="KW-1133">Transmembrane helix</keyword>
<comment type="function">
    <text evidence="9">Part of the tripartite ATP-independent periplasmic (TRAP) transport system.</text>
</comment>
<dbReference type="AlphaFoldDB" id="S6B3F8"/>
<dbReference type="KEGG" id="sdr:SCD_n01355"/>
<dbReference type="InterPro" id="IPR007387">
    <property type="entry name" value="TRAP_DctQ"/>
</dbReference>
<comment type="subunit">
    <text evidence="9">The complex comprises the extracytoplasmic solute receptor protein and the two transmembrane proteins.</text>
</comment>
<dbReference type="GO" id="GO:0005886">
    <property type="term" value="C:plasma membrane"/>
    <property type="evidence" value="ECO:0007669"/>
    <property type="project" value="UniProtKB-SubCell"/>
</dbReference>
<evidence type="ECO:0000256" key="1">
    <source>
        <dbReference type="ARBA" id="ARBA00004429"/>
    </source>
</evidence>
<feature type="transmembrane region" description="Helical" evidence="9">
    <location>
        <begin position="12"/>
        <end position="30"/>
    </location>
</feature>
<keyword evidence="5 9" id="KW-0812">Transmembrane</keyword>
<evidence type="ECO:0000256" key="8">
    <source>
        <dbReference type="ARBA" id="ARBA00038436"/>
    </source>
</evidence>
<feature type="domain" description="Tripartite ATP-independent periplasmic transporters DctQ component" evidence="10">
    <location>
        <begin position="24"/>
        <end position="147"/>
    </location>
</feature>
<evidence type="ECO:0000256" key="4">
    <source>
        <dbReference type="ARBA" id="ARBA00022519"/>
    </source>
</evidence>
<evidence type="ECO:0000256" key="6">
    <source>
        <dbReference type="ARBA" id="ARBA00022989"/>
    </source>
</evidence>
<feature type="transmembrane region" description="Helical" evidence="9">
    <location>
        <begin position="91"/>
        <end position="111"/>
    </location>
</feature>
<dbReference type="Proteomes" id="UP000015559">
    <property type="component" value="Chromosome"/>
</dbReference>
<dbReference type="PANTHER" id="PTHR35011:SF2">
    <property type="entry name" value="2,3-DIKETO-L-GULONATE TRAP TRANSPORTER SMALL PERMEASE PROTEIN YIAM"/>
    <property type="match status" value="1"/>
</dbReference>
<accession>S6B3F8</accession>
<evidence type="ECO:0000313" key="12">
    <source>
        <dbReference type="Proteomes" id="UP000015559"/>
    </source>
</evidence>
<evidence type="ECO:0000259" key="10">
    <source>
        <dbReference type="Pfam" id="PF04290"/>
    </source>
</evidence>
<keyword evidence="7 9" id="KW-0472">Membrane</keyword>
<reference evidence="11 12" key="1">
    <citation type="journal article" date="2012" name="Appl. Environ. Microbiol.">
        <title>Draft genome sequence of a psychrotolerant sulfur-oxidizing bacterium, Sulfuricella denitrificans skB26, and proteomic insights into cold adaptation.</title>
        <authorList>
            <person name="Watanabe T."/>
            <person name="Kojima H."/>
            <person name="Fukui M."/>
        </authorList>
    </citation>
    <scope>NUCLEOTIDE SEQUENCE [LARGE SCALE GENOMIC DNA]</scope>
    <source>
        <strain evidence="12">skB26</strain>
    </source>
</reference>
<name>S6B3F8_SULDS</name>
<keyword evidence="3" id="KW-1003">Cell membrane</keyword>
<evidence type="ECO:0000256" key="9">
    <source>
        <dbReference type="RuleBase" id="RU369079"/>
    </source>
</evidence>
<dbReference type="PANTHER" id="PTHR35011">
    <property type="entry name" value="2,3-DIKETO-L-GULONATE TRAP TRANSPORTER SMALL PERMEASE PROTEIN YIAM"/>
    <property type="match status" value="1"/>
</dbReference>
<evidence type="ECO:0000313" key="11">
    <source>
        <dbReference type="EMBL" id="BAN35182.1"/>
    </source>
</evidence>
<keyword evidence="12" id="KW-1185">Reference proteome</keyword>
<dbReference type="InterPro" id="IPR055348">
    <property type="entry name" value="DctQ"/>
</dbReference>
<evidence type="ECO:0000256" key="5">
    <source>
        <dbReference type="ARBA" id="ARBA00022692"/>
    </source>
</evidence>
<evidence type="ECO:0000256" key="7">
    <source>
        <dbReference type="ARBA" id="ARBA00023136"/>
    </source>
</evidence>
<sequence length="157" mass="17787">MPSRIEQSLTRAETLAASACLVAMLVLSLLEIGARNFFHSGIPGASTLIQYLVLWVSFLGAVVAVRERHIKIDIATHLISEAWRNRLERPIFIFCTLVCGTLFWHAVRFWHDEWLNVSSDDKWIAAMGIIFPVSFCLLSLHFALRVIIGPRSARRVK</sequence>
<keyword evidence="4 9" id="KW-0997">Cell inner membrane</keyword>
<organism evidence="11 12">
    <name type="scientific">Sulfuricella denitrificans (strain DSM 22764 / NBRC 105220 / skB26)</name>
    <dbReference type="NCBI Taxonomy" id="1163617"/>
    <lineage>
        <taxon>Bacteria</taxon>
        <taxon>Pseudomonadati</taxon>
        <taxon>Pseudomonadota</taxon>
        <taxon>Betaproteobacteria</taxon>
        <taxon>Nitrosomonadales</taxon>
        <taxon>Sulfuricellaceae</taxon>
        <taxon>Sulfuricella</taxon>
    </lineage>
</organism>
<dbReference type="Pfam" id="PF04290">
    <property type="entry name" value="DctQ"/>
    <property type="match status" value="1"/>
</dbReference>
<dbReference type="GO" id="GO:0015740">
    <property type="term" value="P:C4-dicarboxylate transport"/>
    <property type="evidence" value="ECO:0007669"/>
    <property type="project" value="TreeGrafter"/>
</dbReference>
<feature type="transmembrane region" description="Helical" evidence="9">
    <location>
        <begin position="123"/>
        <end position="148"/>
    </location>
</feature>
<comment type="similarity">
    <text evidence="8 9">Belongs to the TRAP transporter small permease family.</text>
</comment>
<protein>
    <recommendedName>
        <fullName evidence="9">TRAP transporter small permease protein</fullName>
    </recommendedName>
</protein>
<keyword evidence="2 9" id="KW-0813">Transport</keyword>
<evidence type="ECO:0000256" key="2">
    <source>
        <dbReference type="ARBA" id="ARBA00022448"/>
    </source>
</evidence>
<dbReference type="HOGENOM" id="CLU_1676943_0_0_4"/>
<proteinExistence type="inferred from homology"/>
<dbReference type="EMBL" id="AP013066">
    <property type="protein sequence ID" value="BAN35182.1"/>
    <property type="molecule type" value="Genomic_DNA"/>
</dbReference>